<reference evidence="1" key="1">
    <citation type="journal article" date="2014" name="Nat. Commun.">
        <title>The tobacco genome sequence and its comparison with those of tomato and potato.</title>
        <authorList>
            <person name="Sierro N."/>
            <person name="Battey J.N."/>
            <person name="Ouadi S."/>
            <person name="Bakaher N."/>
            <person name="Bovet L."/>
            <person name="Willig A."/>
            <person name="Goepfert S."/>
            <person name="Peitsch M.C."/>
            <person name="Ivanov N.V."/>
        </authorList>
    </citation>
    <scope>NUCLEOTIDE SEQUENCE [LARGE SCALE GENOMIC DNA]</scope>
</reference>
<gene>
    <name evidence="2" type="primary">LOC107778626</name>
</gene>
<evidence type="ECO:0000313" key="2">
    <source>
        <dbReference type="RefSeq" id="XP_075077259.1"/>
    </source>
</evidence>
<organism evidence="1 2">
    <name type="scientific">Nicotiana tabacum</name>
    <name type="common">Common tobacco</name>
    <dbReference type="NCBI Taxonomy" id="4097"/>
    <lineage>
        <taxon>Eukaryota</taxon>
        <taxon>Viridiplantae</taxon>
        <taxon>Streptophyta</taxon>
        <taxon>Embryophyta</taxon>
        <taxon>Tracheophyta</taxon>
        <taxon>Spermatophyta</taxon>
        <taxon>Magnoliopsida</taxon>
        <taxon>eudicotyledons</taxon>
        <taxon>Gunneridae</taxon>
        <taxon>Pentapetalae</taxon>
        <taxon>asterids</taxon>
        <taxon>lamiids</taxon>
        <taxon>Solanales</taxon>
        <taxon>Solanaceae</taxon>
        <taxon>Nicotianoideae</taxon>
        <taxon>Nicotianeae</taxon>
        <taxon>Nicotiana</taxon>
    </lineage>
</organism>
<proteinExistence type="predicted"/>
<reference evidence="2" key="2">
    <citation type="submission" date="2025-08" db="UniProtKB">
        <authorList>
            <consortium name="RefSeq"/>
        </authorList>
    </citation>
    <scope>IDENTIFICATION</scope>
    <source>
        <tissue evidence="2">Leaf</tissue>
    </source>
</reference>
<dbReference type="RefSeq" id="XP_075077259.1">
    <property type="nucleotide sequence ID" value="XM_075221158.1"/>
</dbReference>
<evidence type="ECO:0000313" key="1">
    <source>
        <dbReference type="Proteomes" id="UP000790787"/>
    </source>
</evidence>
<keyword evidence="1" id="KW-1185">Reference proteome</keyword>
<protein>
    <submittedName>
        <fullName evidence="2">Secreted RxLR effector protein 161-like</fullName>
    </submittedName>
</protein>
<name>A0AC58RXC7_TOBAC</name>
<accession>A0AC58RXC7</accession>
<sequence length="250" mass="28134">MKYTKELIQKFGMSSAKAIGTPVSPSTSLDKDEKGNSVDETKYRGMIGSLLYLSVSRPDIMFSAYKCARFQSAPKESYMTAVKRIIRYLIGTISYGLWYPRSNNFKLEGFSDVDLAGDNEDRKSTSGIYQLLGKALISWNSKKQGSVALSTTEAKYNSIGQCCAQLLWISHQLGDYELFFKPIQIFCDNSSAICLSKNHVHHSKAKHIDIKHHFIRDHVLKEDTKLSFVGTTDQLADIFASLYLKIDFAP</sequence>
<dbReference type="Proteomes" id="UP000790787">
    <property type="component" value="Chromosome 9"/>
</dbReference>